<evidence type="ECO:0000313" key="9">
    <source>
        <dbReference type="Proteomes" id="UP001501207"/>
    </source>
</evidence>
<dbReference type="SUPFAM" id="SSF49785">
    <property type="entry name" value="Galactose-binding domain-like"/>
    <property type="match status" value="1"/>
</dbReference>
<reference evidence="9" key="1">
    <citation type="journal article" date="2019" name="Int. J. Syst. Evol. Microbiol.">
        <title>The Global Catalogue of Microorganisms (GCM) 10K type strain sequencing project: providing services to taxonomists for standard genome sequencing and annotation.</title>
        <authorList>
            <consortium name="The Broad Institute Genomics Platform"/>
            <consortium name="The Broad Institute Genome Sequencing Center for Infectious Disease"/>
            <person name="Wu L."/>
            <person name="Ma J."/>
        </authorList>
    </citation>
    <scope>NUCLEOTIDE SEQUENCE [LARGE SCALE GENOMIC DNA]</scope>
    <source>
        <strain evidence="9">JCM 17664</strain>
    </source>
</reference>
<sequence>MKRFLWGAIFLLLTGGQTRAQSNAPAPFGPLPSARQLQWQQMGYYMFVHFNMNTFTGKEWGEGSESPELFNPTALDCRQWARIAKAAGMKGIILTAKHHDGFCLWPSKYTEHSVKNSPWKNGRGDVLRELRKACDEYGLKMGIYLSPWDRNNAAYGRPEYLAYFRNQLREVLTQYGDIFEVWFDGANGGTGYYGGANEKREIDRRTYYHWDSTWNLVRKLQPGAVMFSDGGPDIRWVGNEKGFAGETDWSILRRDEVYPGWPNAKELTTGHENGTHWVPAEADVSIRPGWYYHAEEDGKVKTLDQLLDIYYQSVGRNAAMLLNVPADRRGLIAAPDSARLMELAARLKKDFARDLAAGRKVTASEVRLNDPRFSGSKVNDGNPDTYWTTNDFTRTGSLTVDLGRTESINRLLVQEYIRLGQRVQAFRVEAWKDGAWKTIAEETTIGYKRILRFPAVSTNRIRFSVTKSKACPVISNLSLYDAPED</sequence>
<feature type="domain" description="F5/8 type C" evidence="7">
    <location>
        <begin position="344"/>
        <end position="482"/>
    </location>
</feature>
<accession>A0ABP8FL73</accession>
<feature type="chain" id="PRO_5046139590" description="alpha-L-fucosidase" evidence="6">
    <location>
        <begin position="21"/>
        <end position="485"/>
    </location>
</feature>
<dbReference type="Pfam" id="PF01120">
    <property type="entry name" value="Alpha_L_fucos"/>
    <property type="match status" value="1"/>
</dbReference>
<comment type="caution">
    <text evidence="8">The sequence shown here is derived from an EMBL/GenBank/DDBJ whole genome shotgun (WGS) entry which is preliminary data.</text>
</comment>
<evidence type="ECO:0000256" key="6">
    <source>
        <dbReference type="SAM" id="SignalP"/>
    </source>
</evidence>
<dbReference type="EMBL" id="BAABFN010000002">
    <property type="protein sequence ID" value="GAA4306288.1"/>
    <property type="molecule type" value="Genomic_DNA"/>
</dbReference>
<dbReference type="Gene3D" id="2.60.120.260">
    <property type="entry name" value="Galactose-binding domain-like"/>
    <property type="match status" value="1"/>
</dbReference>
<dbReference type="InterPro" id="IPR017853">
    <property type="entry name" value="GH"/>
</dbReference>
<protein>
    <recommendedName>
        <fullName evidence="2">alpha-L-fucosidase</fullName>
        <ecNumber evidence="2">3.2.1.51</ecNumber>
    </recommendedName>
</protein>
<dbReference type="SMART" id="SM00812">
    <property type="entry name" value="Alpha_L_fucos"/>
    <property type="match status" value="1"/>
</dbReference>
<evidence type="ECO:0000259" key="7">
    <source>
        <dbReference type="PROSITE" id="PS50022"/>
    </source>
</evidence>
<gene>
    <name evidence="8" type="ORF">GCM10023143_12130</name>
</gene>
<name>A0ABP8FL73_9BACT</name>
<keyword evidence="3 6" id="KW-0732">Signal</keyword>
<organism evidence="8 9">
    <name type="scientific">Compostibacter hankyongensis</name>
    <dbReference type="NCBI Taxonomy" id="1007089"/>
    <lineage>
        <taxon>Bacteria</taxon>
        <taxon>Pseudomonadati</taxon>
        <taxon>Bacteroidota</taxon>
        <taxon>Chitinophagia</taxon>
        <taxon>Chitinophagales</taxon>
        <taxon>Chitinophagaceae</taxon>
        <taxon>Compostibacter</taxon>
    </lineage>
</organism>
<keyword evidence="5" id="KW-0326">Glycosidase</keyword>
<dbReference type="Gene3D" id="3.20.20.80">
    <property type="entry name" value="Glycosidases"/>
    <property type="match status" value="1"/>
</dbReference>
<proteinExistence type="inferred from homology"/>
<dbReference type="InterPro" id="IPR000933">
    <property type="entry name" value="Glyco_hydro_29"/>
</dbReference>
<evidence type="ECO:0000256" key="4">
    <source>
        <dbReference type="ARBA" id="ARBA00022801"/>
    </source>
</evidence>
<dbReference type="PANTHER" id="PTHR10030">
    <property type="entry name" value="ALPHA-L-FUCOSIDASE"/>
    <property type="match status" value="1"/>
</dbReference>
<dbReference type="InterPro" id="IPR000421">
    <property type="entry name" value="FA58C"/>
</dbReference>
<dbReference type="Proteomes" id="UP001501207">
    <property type="component" value="Unassembled WGS sequence"/>
</dbReference>
<dbReference type="InterPro" id="IPR057739">
    <property type="entry name" value="Glyco_hydro_29_N"/>
</dbReference>
<evidence type="ECO:0000256" key="2">
    <source>
        <dbReference type="ARBA" id="ARBA00012662"/>
    </source>
</evidence>
<dbReference type="PANTHER" id="PTHR10030:SF37">
    <property type="entry name" value="ALPHA-L-FUCOSIDASE-RELATED"/>
    <property type="match status" value="1"/>
</dbReference>
<keyword evidence="4" id="KW-0378">Hydrolase</keyword>
<comment type="similarity">
    <text evidence="1">Belongs to the glycosyl hydrolase 29 family.</text>
</comment>
<evidence type="ECO:0000256" key="5">
    <source>
        <dbReference type="ARBA" id="ARBA00023295"/>
    </source>
</evidence>
<feature type="signal peptide" evidence="6">
    <location>
        <begin position="1"/>
        <end position="20"/>
    </location>
</feature>
<dbReference type="EC" id="3.2.1.51" evidence="2"/>
<evidence type="ECO:0000256" key="1">
    <source>
        <dbReference type="ARBA" id="ARBA00007951"/>
    </source>
</evidence>
<dbReference type="Pfam" id="PF22633">
    <property type="entry name" value="F5_F8_type_C_2"/>
    <property type="match status" value="1"/>
</dbReference>
<keyword evidence="9" id="KW-1185">Reference proteome</keyword>
<dbReference type="InterPro" id="IPR008979">
    <property type="entry name" value="Galactose-bd-like_sf"/>
</dbReference>
<evidence type="ECO:0000313" key="8">
    <source>
        <dbReference type="EMBL" id="GAA4306288.1"/>
    </source>
</evidence>
<dbReference type="RefSeq" id="WP_344977059.1">
    <property type="nucleotide sequence ID" value="NZ_BAABFN010000002.1"/>
</dbReference>
<evidence type="ECO:0000256" key="3">
    <source>
        <dbReference type="ARBA" id="ARBA00022729"/>
    </source>
</evidence>
<dbReference type="SUPFAM" id="SSF51445">
    <property type="entry name" value="(Trans)glycosidases"/>
    <property type="match status" value="1"/>
</dbReference>
<dbReference type="PROSITE" id="PS50022">
    <property type="entry name" value="FA58C_3"/>
    <property type="match status" value="1"/>
</dbReference>